<keyword evidence="1" id="KW-0472">Membrane</keyword>
<comment type="caution">
    <text evidence="3">The sequence shown here is derived from an EMBL/GenBank/DDBJ whole genome shotgun (WGS) entry which is preliminary data.</text>
</comment>
<evidence type="ECO:0000313" key="3">
    <source>
        <dbReference type="EMBL" id="MBY8882551.1"/>
    </source>
</evidence>
<dbReference type="RefSeq" id="WP_222968953.1">
    <property type="nucleotide sequence ID" value="NZ_JAINZZ010000077.1"/>
</dbReference>
<accession>A0ABS7QHA1</accession>
<dbReference type="Proteomes" id="UP000778578">
    <property type="component" value="Unassembled WGS sequence"/>
</dbReference>
<keyword evidence="4" id="KW-1185">Reference proteome</keyword>
<evidence type="ECO:0000256" key="1">
    <source>
        <dbReference type="SAM" id="Phobius"/>
    </source>
</evidence>
<proteinExistence type="predicted"/>
<feature type="chain" id="PRO_5046229889" evidence="2">
    <location>
        <begin position="33"/>
        <end position="69"/>
    </location>
</feature>
<evidence type="ECO:0000313" key="4">
    <source>
        <dbReference type="Proteomes" id="UP000778578"/>
    </source>
</evidence>
<feature type="signal peptide" evidence="2">
    <location>
        <begin position="1"/>
        <end position="32"/>
    </location>
</feature>
<keyword evidence="1" id="KW-0812">Transmembrane</keyword>
<organism evidence="3 4">
    <name type="scientific">Actinacidiphila acidipaludis</name>
    <dbReference type="NCBI Taxonomy" id="2873382"/>
    <lineage>
        <taxon>Bacteria</taxon>
        <taxon>Bacillati</taxon>
        <taxon>Actinomycetota</taxon>
        <taxon>Actinomycetes</taxon>
        <taxon>Kitasatosporales</taxon>
        <taxon>Streptomycetaceae</taxon>
        <taxon>Actinacidiphila</taxon>
    </lineage>
</organism>
<reference evidence="3 4" key="1">
    <citation type="submission" date="2021-08" db="EMBL/GenBank/DDBJ databases">
        <title>WGS of actinomycetes from Thailand.</title>
        <authorList>
            <person name="Thawai C."/>
        </authorList>
    </citation>
    <scope>NUCLEOTIDE SEQUENCE [LARGE SCALE GENOMIC DNA]</scope>
    <source>
        <strain evidence="3 4">PLK6-54</strain>
    </source>
</reference>
<gene>
    <name evidence="3" type="ORF">K7862_33660</name>
</gene>
<feature type="transmembrane region" description="Helical" evidence="1">
    <location>
        <begin position="51"/>
        <end position="67"/>
    </location>
</feature>
<sequence length="69" mass="7381">MTAGPDGQRRRFSLPRCALALFAVAIAHCATAVTFGHSVTNALENLAEDSLMIAVPVMAVATVRSRLRR</sequence>
<name>A0ABS7QHA1_9ACTN</name>
<dbReference type="EMBL" id="JAINZZ010000077">
    <property type="protein sequence ID" value="MBY8882551.1"/>
    <property type="molecule type" value="Genomic_DNA"/>
</dbReference>
<keyword evidence="2" id="KW-0732">Signal</keyword>
<protein>
    <submittedName>
        <fullName evidence="3">Uncharacterized protein</fullName>
    </submittedName>
</protein>
<keyword evidence="1" id="KW-1133">Transmembrane helix</keyword>
<evidence type="ECO:0000256" key="2">
    <source>
        <dbReference type="SAM" id="SignalP"/>
    </source>
</evidence>